<keyword evidence="1" id="KW-0175">Coiled coil</keyword>
<feature type="transmembrane region" description="Helical" evidence="2">
    <location>
        <begin position="98"/>
        <end position="121"/>
    </location>
</feature>
<comment type="caution">
    <text evidence="3">The sequence shown here is derived from an EMBL/GenBank/DDBJ whole genome shotgun (WGS) entry which is preliminary data.</text>
</comment>
<accession>A0ABQ5N2J8</accession>
<reference evidence="3 4" key="1">
    <citation type="journal article" date="2024" name="Int. J. Syst. Evol. Microbiol.">
        <title>Clostridium omnivorum sp. nov., isolated from anoxic soil under the treatment of reductive soil disinfestation.</title>
        <authorList>
            <person name="Ueki A."/>
            <person name="Tonouchi A."/>
            <person name="Kaku N."/>
            <person name="Honma S."/>
            <person name="Ueki K."/>
        </authorList>
    </citation>
    <scope>NUCLEOTIDE SEQUENCE [LARGE SCALE GENOMIC DNA]</scope>
    <source>
        <strain evidence="3 4">E14</strain>
    </source>
</reference>
<proteinExistence type="predicted"/>
<keyword evidence="4" id="KW-1185">Reference proteome</keyword>
<dbReference type="EMBL" id="BRXR01000001">
    <property type="protein sequence ID" value="GLC29416.1"/>
    <property type="molecule type" value="Genomic_DNA"/>
</dbReference>
<gene>
    <name evidence="3" type="ORF">bsdE14_08260</name>
</gene>
<dbReference type="RefSeq" id="WP_264848711.1">
    <property type="nucleotide sequence ID" value="NZ_BRXR01000001.1"/>
</dbReference>
<keyword evidence="2" id="KW-1133">Transmembrane helix</keyword>
<dbReference type="PANTHER" id="PTHR41386:SF1">
    <property type="entry name" value="MEMBRANE PROTEIN"/>
    <property type="match status" value="1"/>
</dbReference>
<keyword evidence="2" id="KW-0812">Transmembrane</keyword>
<dbReference type="Proteomes" id="UP001208567">
    <property type="component" value="Unassembled WGS sequence"/>
</dbReference>
<organism evidence="3 4">
    <name type="scientific">Clostridium omnivorum</name>
    <dbReference type="NCBI Taxonomy" id="1604902"/>
    <lineage>
        <taxon>Bacteria</taxon>
        <taxon>Bacillati</taxon>
        <taxon>Bacillota</taxon>
        <taxon>Clostridia</taxon>
        <taxon>Eubacteriales</taxon>
        <taxon>Clostridiaceae</taxon>
        <taxon>Clostridium</taxon>
    </lineage>
</organism>
<dbReference type="Pfam" id="PF06210">
    <property type="entry name" value="DUF1003"/>
    <property type="match status" value="1"/>
</dbReference>
<sequence>MEDNKNYNKEELIREILEKDNDLENCNIDEELIHELINGKVSKNINVTHDEKLTLGQRTADKIATFGGSWTFIISFGLFLVVWIILNTVILKNRAFDIYPFVFLNLMLSCLAAIQAPIIMMSQNRQSEKDRLTAANDYLVNLKSEIIIEDLHKKIDLLIERQEEYKKNQDLLLKTIDELKNKSEK</sequence>
<evidence type="ECO:0008006" key="5">
    <source>
        <dbReference type="Google" id="ProtNLM"/>
    </source>
</evidence>
<protein>
    <recommendedName>
        <fullName evidence="5">DUF1003 domain-containing protein</fullName>
    </recommendedName>
</protein>
<evidence type="ECO:0000256" key="1">
    <source>
        <dbReference type="SAM" id="Coils"/>
    </source>
</evidence>
<feature type="transmembrane region" description="Helical" evidence="2">
    <location>
        <begin position="63"/>
        <end position="86"/>
    </location>
</feature>
<name>A0ABQ5N2J8_9CLOT</name>
<keyword evidence="2" id="KW-0472">Membrane</keyword>
<evidence type="ECO:0000256" key="2">
    <source>
        <dbReference type="SAM" id="Phobius"/>
    </source>
</evidence>
<evidence type="ECO:0000313" key="4">
    <source>
        <dbReference type="Proteomes" id="UP001208567"/>
    </source>
</evidence>
<feature type="coiled-coil region" evidence="1">
    <location>
        <begin position="148"/>
        <end position="182"/>
    </location>
</feature>
<evidence type="ECO:0000313" key="3">
    <source>
        <dbReference type="EMBL" id="GLC29416.1"/>
    </source>
</evidence>
<dbReference type="PANTHER" id="PTHR41386">
    <property type="entry name" value="INTEGRAL MEMBRANE PROTEIN-RELATED"/>
    <property type="match status" value="1"/>
</dbReference>
<dbReference type="InterPro" id="IPR010406">
    <property type="entry name" value="DUF1003"/>
</dbReference>